<accession>A0A501PSZ3</accession>
<evidence type="ECO:0000313" key="3">
    <source>
        <dbReference type="Proteomes" id="UP000319148"/>
    </source>
</evidence>
<keyword evidence="1" id="KW-0472">Membrane</keyword>
<feature type="transmembrane region" description="Helical" evidence="1">
    <location>
        <begin position="43"/>
        <end position="64"/>
    </location>
</feature>
<dbReference type="InterPro" id="IPR006837">
    <property type="entry name" value="Divergent_DAC"/>
</dbReference>
<dbReference type="Gene3D" id="3.20.20.370">
    <property type="entry name" value="Glycoside hydrolase/deacetylase"/>
    <property type="match status" value="1"/>
</dbReference>
<dbReference type="InterPro" id="IPR011330">
    <property type="entry name" value="Glyco_hydro/deAcase_b/a-brl"/>
</dbReference>
<keyword evidence="1" id="KW-1133">Transmembrane helix</keyword>
<evidence type="ECO:0000313" key="2">
    <source>
        <dbReference type="EMBL" id="TPD63074.1"/>
    </source>
</evidence>
<comment type="caution">
    <text evidence="2">The sequence shown here is derived from an EMBL/GenBank/DDBJ whole genome shotgun (WGS) entry which is preliminary data.</text>
</comment>
<proteinExistence type="predicted"/>
<name>A0A501PSZ3_9PROT</name>
<gene>
    <name evidence="2" type="ORF">FIV46_03055</name>
</gene>
<dbReference type="PANTHER" id="PTHR30105">
    <property type="entry name" value="UNCHARACTERIZED YIBQ-RELATED"/>
    <property type="match status" value="1"/>
</dbReference>
<sequence>MLKHFYSRFLTGILPGLRRGDLKTASTPSGRALLLQLWDYRKYAMMTVYLLCMGFALGVIYIYAGDRPVEAAVPQAPEKVTAVEKVLPLPFEEGHQNTEVVVHLPQDLEVAPSFPRRQEVTPDRPPLWKANAVAVSGLMPGQPQISIVIDDLGLLKHNTLRLINMKPGLTLSFLPYATELTRQTELARDRGHELMLHLPMQPRGDAFPGPHALTSGLSEDELIHQIVWNLDRFDGYVGINNHMGSAFTEDSKGISRLLAEVEARGLLVLDSRTTNNSVLADMAQSEDIPYTVRDVFLDNTQDVDYILGQLDKLESYARRHGSAVAIGHPYDETIEALELWLPKLREKGIHLVPLSHIVEGKYRKTMIARGGMDQAE</sequence>
<keyword evidence="3" id="KW-1185">Reference proteome</keyword>
<dbReference type="RefSeq" id="WP_139938324.1">
    <property type="nucleotide sequence ID" value="NZ_JBHSYP010000022.1"/>
</dbReference>
<protein>
    <submittedName>
        <fullName evidence="2">Divergent polysaccharide deacetylase family protein</fullName>
    </submittedName>
</protein>
<dbReference type="Pfam" id="PF04748">
    <property type="entry name" value="Polysacc_deac_2"/>
    <property type="match status" value="1"/>
</dbReference>
<dbReference type="PANTHER" id="PTHR30105:SF2">
    <property type="entry name" value="DIVERGENT POLYSACCHARIDE DEACETYLASE SUPERFAMILY"/>
    <property type="match status" value="1"/>
</dbReference>
<dbReference type="Proteomes" id="UP000319148">
    <property type="component" value="Unassembled WGS sequence"/>
</dbReference>
<organism evidence="2 3">
    <name type="scientific">Emcibacter nanhaiensis</name>
    <dbReference type="NCBI Taxonomy" id="1505037"/>
    <lineage>
        <taxon>Bacteria</taxon>
        <taxon>Pseudomonadati</taxon>
        <taxon>Pseudomonadota</taxon>
        <taxon>Alphaproteobacteria</taxon>
        <taxon>Emcibacterales</taxon>
        <taxon>Emcibacteraceae</taxon>
        <taxon>Emcibacter</taxon>
    </lineage>
</organism>
<evidence type="ECO:0000256" key="1">
    <source>
        <dbReference type="SAM" id="Phobius"/>
    </source>
</evidence>
<reference evidence="3" key="1">
    <citation type="submission" date="2019-06" db="EMBL/GenBank/DDBJ databases">
        <title>The complete genome of Emcibacter congregatus ZYLT.</title>
        <authorList>
            <person name="Zhao Z."/>
        </authorList>
    </citation>
    <scope>NUCLEOTIDE SEQUENCE [LARGE SCALE GENOMIC DNA]</scope>
    <source>
        <strain evidence="3">MCCC 1A06723</strain>
    </source>
</reference>
<dbReference type="EMBL" id="VFIY01000004">
    <property type="protein sequence ID" value="TPD63074.1"/>
    <property type="molecule type" value="Genomic_DNA"/>
</dbReference>
<keyword evidence="1" id="KW-0812">Transmembrane</keyword>
<dbReference type="GO" id="GO:0005975">
    <property type="term" value="P:carbohydrate metabolic process"/>
    <property type="evidence" value="ECO:0007669"/>
    <property type="project" value="InterPro"/>
</dbReference>
<dbReference type="SUPFAM" id="SSF88713">
    <property type="entry name" value="Glycoside hydrolase/deacetylase"/>
    <property type="match status" value="1"/>
</dbReference>
<dbReference type="OrthoDB" id="9784811at2"/>
<dbReference type="CDD" id="cd10936">
    <property type="entry name" value="CE4_DAC2"/>
    <property type="match status" value="1"/>
</dbReference>
<dbReference type="AlphaFoldDB" id="A0A501PSZ3"/>